<reference evidence="2" key="1">
    <citation type="submission" date="2021-06" db="EMBL/GenBank/DDBJ databases">
        <authorList>
            <person name="Hodson N. C."/>
            <person name="Mongue J. A."/>
            <person name="Jaron S. K."/>
        </authorList>
    </citation>
    <scope>NUCLEOTIDE SEQUENCE</scope>
</reference>
<evidence type="ECO:0000313" key="2">
    <source>
        <dbReference type="EMBL" id="CAG7786081.1"/>
    </source>
</evidence>
<evidence type="ECO:0000256" key="1">
    <source>
        <dbReference type="SAM" id="MobiDB-lite"/>
    </source>
</evidence>
<name>A0A8J2KH97_9HEXA</name>
<feature type="region of interest" description="Disordered" evidence="1">
    <location>
        <begin position="1"/>
        <end position="33"/>
    </location>
</feature>
<dbReference type="Proteomes" id="UP000708208">
    <property type="component" value="Unassembled WGS sequence"/>
</dbReference>
<accession>A0A8J2KH97</accession>
<sequence length="33" mass="3322">PTGKVEEGKCNSPGAGGSQLTVIETKFRKSGAS</sequence>
<gene>
    <name evidence="2" type="ORF">AFUS01_LOCUS24665</name>
</gene>
<organism evidence="2 3">
    <name type="scientific">Allacma fusca</name>
    <dbReference type="NCBI Taxonomy" id="39272"/>
    <lineage>
        <taxon>Eukaryota</taxon>
        <taxon>Metazoa</taxon>
        <taxon>Ecdysozoa</taxon>
        <taxon>Arthropoda</taxon>
        <taxon>Hexapoda</taxon>
        <taxon>Collembola</taxon>
        <taxon>Symphypleona</taxon>
        <taxon>Sminthuridae</taxon>
        <taxon>Allacma</taxon>
    </lineage>
</organism>
<feature type="non-terminal residue" evidence="2">
    <location>
        <position position="1"/>
    </location>
</feature>
<protein>
    <submittedName>
        <fullName evidence="2">Uncharacterized protein</fullName>
    </submittedName>
</protein>
<dbReference type="AlphaFoldDB" id="A0A8J2KH97"/>
<dbReference type="EMBL" id="CAJVCH010310428">
    <property type="protein sequence ID" value="CAG7786081.1"/>
    <property type="molecule type" value="Genomic_DNA"/>
</dbReference>
<proteinExistence type="predicted"/>
<evidence type="ECO:0000313" key="3">
    <source>
        <dbReference type="Proteomes" id="UP000708208"/>
    </source>
</evidence>
<comment type="caution">
    <text evidence="2">The sequence shown here is derived from an EMBL/GenBank/DDBJ whole genome shotgun (WGS) entry which is preliminary data.</text>
</comment>
<keyword evidence="3" id="KW-1185">Reference proteome</keyword>